<evidence type="ECO:0000256" key="12">
    <source>
        <dbReference type="RuleBase" id="RU361205"/>
    </source>
</evidence>
<dbReference type="OrthoDB" id="9811744at2"/>
<dbReference type="EC" id="2.5.1.15" evidence="5 12"/>
<evidence type="ECO:0000256" key="9">
    <source>
        <dbReference type="ARBA" id="ARBA00022842"/>
    </source>
</evidence>
<proteinExistence type="inferred from homology"/>
<keyword evidence="16" id="KW-1185">Reference proteome</keyword>
<dbReference type="Proteomes" id="UP000179769">
    <property type="component" value="Unassembled WGS sequence"/>
</dbReference>
<protein>
    <recommendedName>
        <fullName evidence="6 12">Dihydropteroate synthase</fullName>
        <shortName evidence="12">DHPS</shortName>
        <ecNumber evidence="5 12">2.5.1.15</ecNumber>
    </recommendedName>
    <alternativeName>
        <fullName evidence="11 12">Dihydropteroate pyrophosphorylase</fullName>
    </alternativeName>
</protein>
<keyword evidence="7 12" id="KW-0808">Transferase</keyword>
<dbReference type="PANTHER" id="PTHR20941">
    <property type="entry name" value="FOLATE SYNTHESIS PROTEINS"/>
    <property type="match status" value="1"/>
</dbReference>
<dbReference type="GO" id="GO:0004156">
    <property type="term" value="F:dihydropteroate synthase activity"/>
    <property type="evidence" value="ECO:0007669"/>
    <property type="project" value="UniProtKB-EC"/>
</dbReference>
<evidence type="ECO:0000259" key="14">
    <source>
        <dbReference type="PROSITE" id="PS50972"/>
    </source>
</evidence>
<evidence type="ECO:0000256" key="11">
    <source>
        <dbReference type="ARBA" id="ARBA00030193"/>
    </source>
</evidence>
<comment type="similarity">
    <text evidence="4 12">Belongs to the DHPS family.</text>
</comment>
<dbReference type="InterPro" id="IPR011005">
    <property type="entry name" value="Dihydropteroate_synth-like_sf"/>
</dbReference>
<keyword evidence="8 12" id="KW-0479">Metal-binding</keyword>
<dbReference type="InterPro" id="IPR000489">
    <property type="entry name" value="Pterin-binding_dom"/>
</dbReference>
<feature type="region of interest" description="Disordered" evidence="13">
    <location>
        <begin position="281"/>
        <end position="304"/>
    </location>
</feature>
<name>A0A1S1Q4T6_9ACTN</name>
<dbReference type="UniPathway" id="UPA00077">
    <property type="reaction ID" value="UER00156"/>
</dbReference>
<accession>A0A1S1Q4T6</accession>
<comment type="catalytic activity">
    <reaction evidence="1">
        <text>(7,8-dihydropterin-6-yl)methyl diphosphate + 4-aminobenzoate = 7,8-dihydropteroate + diphosphate</text>
        <dbReference type="Rhea" id="RHEA:19949"/>
        <dbReference type="ChEBI" id="CHEBI:17836"/>
        <dbReference type="ChEBI" id="CHEBI:17839"/>
        <dbReference type="ChEBI" id="CHEBI:33019"/>
        <dbReference type="ChEBI" id="CHEBI:72950"/>
        <dbReference type="EC" id="2.5.1.15"/>
    </reaction>
</comment>
<sequence length="304" mass="30997">MTGPHDNLFAPDAPTRVMGVVNVTPDSFSDGGAYPDPHDAVRAAQLMIEQGADVIDVGGESTRPGAPRVVASEELRRVLPVVAQLASAGVPVSVDTSRASVASAAVDAGALLVNDVSCGRNAELLHIVADRGVHYVLMHSRGSSTDMAAHAVYNDVVTDVVGELAARLDVVLAAGVAEDKVIIDPGIGFAKTPAHNWALLANLGAVASLGRPLLVGTSRKSFLGAAVSGPGELPRPPDERDDATQATTALLADAGVWAVRVHAVRPAVDAVRVVRAWQQAARASGAGRPRAAVSGSAPAAGPSR</sequence>
<dbReference type="NCBIfam" id="TIGR01496">
    <property type="entry name" value="DHPS"/>
    <property type="match status" value="1"/>
</dbReference>
<dbReference type="GO" id="GO:0046656">
    <property type="term" value="P:folic acid biosynthetic process"/>
    <property type="evidence" value="ECO:0007669"/>
    <property type="project" value="UniProtKB-KW"/>
</dbReference>
<comment type="pathway">
    <text evidence="3 12">Cofactor biosynthesis; tetrahydrofolate biosynthesis; 7,8-dihydrofolate from 2-amino-4-hydroxy-6-hydroxymethyl-7,8-dihydropteridine diphosphate and 4-aminobenzoate: step 1/2.</text>
</comment>
<comment type="function">
    <text evidence="12">Catalyzes the condensation of para-aminobenzoate (pABA) with 6-hydroxymethyl-7,8-dihydropterin diphosphate (DHPt-PP) to form 7,8-dihydropteroate (H2Pte), the immediate precursor of folate derivatives.</text>
</comment>
<evidence type="ECO:0000256" key="5">
    <source>
        <dbReference type="ARBA" id="ARBA00012458"/>
    </source>
</evidence>
<dbReference type="AlphaFoldDB" id="A0A1S1Q4T6"/>
<evidence type="ECO:0000256" key="7">
    <source>
        <dbReference type="ARBA" id="ARBA00022679"/>
    </source>
</evidence>
<dbReference type="PANTHER" id="PTHR20941:SF1">
    <property type="entry name" value="FOLIC ACID SYNTHESIS PROTEIN FOL1"/>
    <property type="match status" value="1"/>
</dbReference>
<evidence type="ECO:0000256" key="8">
    <source>
        <dbReference type="ARBA" id="ARBA00022723"/>
    </source>
</evidence>
<keyword evidence="10 12" id="KW-0289">Folate biosynthesis</keyword>
<evidence type="ECO:0000256" key="3">
    <source>
        <dbReference type="ARBA" id="ARBA00004763"/>
    </source>
</evidence>
<dbReference type="GO" id="GO:0046654">
    <property type="term" value="P:tetrahydrofolate biosynthetic process"/>
    <property type="evidence" value="ECO:0007669"/>
    <property type="project" value="UniProtKB-UniPathway"/>
</dbReference>
<dbReference type="Gene3D" id="3.20.20.20">
    <property type="entry name" value="Dihydropteroate synthase-like"/>
    <property type="match status" value="1"/>
</dbReference>
<dbReference type="RefSeq" id="WP_071064015.1">
    <property type="nucleotide sequence ID" value="NZ_JBFLUH010000299.1"/>
</dbReference>
<organism evidence="15 16">
    <name type="scientific">Parafrankia soli</name>
    <dbReference type="NCBI Taxonomy" id="2599596"/>
    <lineage>
        <taxon>Bacteria</taxon>
        <taxon>Bacillati</taxon>
        <taxon>Actinomycetota</taxon>
        <taxon>Actinomycetes</taxon>
        <taxon>Frankiales</taxon>
        <taxon>Frankiaceae</taxon>
        <taxon>Parafrankia</taxon>
    </lineage>
</organism>
<keyword evidence="9 12" id="KW-0460">Magnesium</keyword>
<evidence type="ECO:0000256" key="4">
    <source>
        <dbReference type="ARBA" id="ARBA00009503"/>
    </source>
</evidence>
<evidence type="ECO:0000256" key="10">
    <source>
        <dbReference type="ARBA" id="ARBA00022909"/>
    </source>
</evidence>
<dbReference type="Pfam" id="PF00809">
    <property type="entry name" value="Pterin_bind"/>
    <property type="match status" value="1"/>
</dbReference>
<feature type="domain" description="Pterin-binding" evidence="14">
    <location>
        <begin position="15"/>
        <end position="272"/>
    </location>
</feature>
<gene>
    <name evidence="15" type="ORF">BBK14_18170</name>
</gene>
<evidence type="ECO:0000256" key="2">
    <source>
        <dbReference type="ARBA" id="ARBA00001946"/>
    </source>
</evidence>
<dbReference type="GO" id="GO:0005829">
    <property type="term" value="C:cytosol"/>
    <property type="evidence" value="ECO:0007669"/>
    <property type="project" value="TreeGrafter"/>
</dbReference>
<dbReference type="CDD" id="cd00739">
    <property type="entry name" value="DHPS"/>
    <property type="match status" value="1"/>
</dbReference>
<dbReference type="PROSITE" id="PS00792">
    <property type="entry name" value="DHPS_1"/>
    <property type="match status" value="1"/>
</dbReference>
<evidence type="ECO:0000256" key="13">
    <source>
        <dbReference type="SAM" id="MobiDB-lite"/>
    </source>
</evidence>
<evidence type="ECO:0000256" key="1">
    <source>
        <dbReference type="ARBA" id="ARBA00000012"/>
    </source>
</evidence>
<dbReference type="SUPFAM" id="SSF51717">
    <property type="entry name" value="Dihydropteroate synthetase-like"/>
    <property type="match status" value="1"/>
</dbReference>
<dbReference type="GO" id="GO:0046872">
    <property type="term" value="F:metal ion binding"/>
    <property type="evidence" value="ECO:0007669"/>
    <property type="project" value="UniProtKB-KW"/>
</dbReference>
<reference evidence="16" key="1">
    <citation type="submission" date="2016-07" db="EMBL/GenBank/DDBJ databases">
        <title>Frankia sp. NRRL B-16219 Genome sequencing.</title>
        <authorList>
            <person name="Ghodhbane-Gtari F."/>
            <person name="Swanson E."/>
            <person name="Gueddou A."/>
            <person name="Louati M."/>
            <person name="Nouioui I."/>
            <person name="Hezbri K."/>
            <person name="Abebe-Akele F."/>
            <person name="Simpson S."/>
            <person name="Morris K."/>
            <person name="Thomas K."/>
            <person name="Gtari M."/>
            <person name="Tisa L.S."/>
        </authorList>
    </citation>
    <scope>NUCLEOTIDE SEQUENCE [LARGE SCALE GENOMIC DNA]</scope>
    <source>
        <strain evidence="16">NRRL B-16219</strain>
    </source>
</reference>
<dbReference type="FunFam" id="3.20.20.20:FF:000006">
    <property type="entry name" value="Dihydropteroate synthase"/>
    <property type="match status" value="1"/>
</dbReference>
<dbReference type="EMBL" id="MAXA01000214">
    <property type="protein sequence ID" value="OHV28112.1"/>
    <property type="molecule type" value="Genomic_DNA"/>
</dbReference>
<evidence type="ECO:0000313" key="15">
    <source>
        <dbReference type="EMBL" id="OHV28112.1"/>
    </source>
</evidence>
<dbReference type="PROSITE" id="PS50972">
    <property type="entry name" value="PTERIN_BINDING"/>
    <property type="match status" value="1"/>
</dbReference>
<evidence type="ECO:0000256" key="6">
    <source>
        <dbReference type="ARBA" id="ARBA00016919"/>
    </source>
</evidence>
<comment type="caution">
    <text evidence="15">The sequence shown here is derived from an EMBL/GenBank/DDBJ whole genome shotgun (WGS) entry which is preliminary data.</text>
</comment>
<comment type="cofactor">
    <cofactor evidence="2 12">
        <name>Mg(2+)</name>
        <dbReference type="ChEBI" id="CHEBI:18420"/>
    </cofactor>
</comment>
<dbReference type="InterPro" id="IPR045031">
    <property type="entry name" value="DHP_synth-like"/>
</dbReference>
<dbReference type="InterPro" id="IPR006390">
    <property type="entry name" value="DHP_synth_dom"/>
</dbReference>
<evidence type="ECO:0000313" key="16">
    <source>
        <dbReference type="Proteomes" id="UP000179769"/>
    </source>
</evidence>
<dbReference type="PROSITE" id="PS00793">
    <property type="entry name" value="DHPS_2"/>
    <property type="match status" value="1"/>
</dbReference>